<dbReference type="InterPro" id="IPR037185">
    <property type="entry name" value="EmrE-like"/>
</dbReference>
<reference evidence="10" key="1">
    <citation type="submission" date="2013-01" db="EMBL/GenBank/DDBJ databases">
        <title>Draft Genome Sequence of a Mulberry Tree, Morus notabilis C.K. Schneid.</title>
        <authorList>
            <person name="He N."/>
            <person name="Zhao S."/>
        </authorList>
    </citation>
    <scope>NUCLEOTIDE SEQUENCE</scope>
</reference>
<evidence type="ECO:0000256" key="7">
    <source>
        <dbReference type="SAM" id="MobiDB-lite"/>
    </source>
</evidence>
<evidence type="ECO:0000313" key="10">
    <source>
        <dbReference type="Proteomes" id="UP000030645"/>
    </source>
</evidence>
<feature type="region of interest" description="Disordered" evidence="7">
    <location>
        <begin position="279"/>
        <end position="313"/>
    </location>
</feature>
<keyword evidence="5 6" id="KW-0472">Membrane</keyword>
<dbReference type="GO" id="GO:0016020">
    <property type="term" value="C:membrane"/>
    <property type="evidence" value="ECO:0007669"/>
    <property type="project" value="UniProtKB-SubCell"/>
</dbReference>
<accession>W9RY87</accession>
<evidence type="ECO:0000256" key="2">
    <source>
        <dbReference type="ARBA" id="ARBA00007635"/>
    </source>
</evidence>
<evidence type="ECO:0000256" key="6">
    <source>
        <dbReference type="RuleBase" id="RU363077"/>
    </source>
</evidence>
<feature type="domain" description="EamA" evidence="8">
    <location>
        <begin position="7"/>
        <end position="145"/>
    </location>
</feature>
<evidence type="ECO:0000256" key="4">
    <source>
        <dbReference type="ARBA" id="ARBA00022989"/>
    </source>
</evidence>
<dbReference type="Pfam" id="PF00892">
    <property type="entry name" value="EamA"/>
    <property type="match status" value="1"/>
</dbReference>
<organism evidence="9 10">
    <name type="scientific">Morus notabilis</name>
    <dbReference type="NCBI Taxonomy" id="981085"/>
    <lineage>
        <taxon>Eukaryota</taxon>
        <taxon>Viridiplantae</taxon>
        <taxon>Streptophyta</taxon>
        <taxon>Embryophyta</taxon>
        <taxon>Tracheophyta</taxon>
        <taxon>Spermatophyta</taxon>
        <taxon>Magnoliopsida</taxon>
        <taxon>eudicotyledons</taxon>
        <taxon>Gunneridae</taxon>
        <taxon>Pentapetalae</taxon>
        <taxon>rosids</taxon>
        <taxon>fabids</taxon>
        <taxon>Rosales</taxon>
        <taxon>Moraceae</taxon>
        <taxon>Moreae</taxon>
        <taxon>Morus</taxon>
    </lineage>
</organism>
<feature type="transmembrane region" description="Helical" evidence="6">
    <location>
        <begin position="68"/>
        <end position="91"/>
    </location>
</feature>
<proteinExistence type="inferred from homology"/>
<sequence>MKGWTYYVAMVVVQLALGGSNILMKVSLDRGLDLLVFVVYRHLIAMVLLGPFAFALERKQRPSLSLSILTKIFVLSSLGTTIHLYLFYAGLAYTTPTVAGALSNVIPSLTFVLALLLRMEKLKITSIRGQAKVAGTLICVGGSLIFSLWKGGFLLKGFVKKPLIHLYHYEAEINSGHGKESWIKGSIFILTSYVAWSAFLVLQGVVISGIVYVLQTWCIGNRGPVFTAMFSPLLLIIGGISSAIAFAERLHLASLVGAFFIIVGLYCVLWGKQTDNHVADEQPGSQNGEETDNNKRLDISVEDGLVMNPVSNKGREQYGRKVSLESSIKGS</sequence>
<feature type="transmembrane region" description="Helical" evidence="6">
    <location>
        <begin position="252"/>
        <end position="271"/>
    </location>
</feature>
<protein>
    <recommendedName>
        <fullName evidence="6">WAT1-related protein</fullName>
    </recommendedName>
</protein>
<feature type="transmembrane region" description="Helical" evidence="6">
    <location>
        <begin position="226"/>
        <end position="246"/>
    </location>
</feature>
<evidence type="ECO:0000313" key="9">
    <source>
        <dbReference type="EMBL" id="EXC17367.1"/>
    </source>
</evidence>
<dbReference type="Proteomes" id="UP000030645">
    <property type="component" value="Unassembled WGS sequence"/>
</dbReference>
<evidence type="ECO:0000259" key="8">
    <source>
        <dbReference type="Pfam" id="PF00892"/>
    </source>
</evidence>
<keyword evidence="4 6" id="KW-1133">Transmembrane helix</keyword>
<dbReference type="InterPro" id="IPR000620">
    <property type="entry name" value="EamA_dom"/>
</dbReference>
<comment type="similarity">
    <text evidence="2 6">Belongs to the drug/metabolite transporter (DMT) superfamily. Plant drug/metabolite exporter (P-DME) (TC 2.A.7.4) family.</text>
</comment>
<name>W9RY87_9ROSA</name>
<dbReference type="AlphaFoldDB" id="W9RY87"/>
<comment type="subcellular location">
    <subcellularLocation>
        <location evidence="1 6">Membrane</location>
        <topology evidence="1 6">Multi-pass membrane protein</topology>
    </subcellularLocation>
</comment>
<evidence type="ECO:0000256" key="1">
    <source>
        <dbReference type="ARBA" id="ARBA00004141"/>
    </source>
</evidence>
<gene>
    <name evidence="9" type="ORF">L484_027559</name>
</gene>
<feature type="transmembrane region" description="Helical" evidence="6">
    <location>
        <begin position="129"/>
        <end position="149"/>
    </location>
</feature>
<evidence type="ECO:0000256" key="3">
    <source>
        <dbReference type="ARBA" id="ARBA00022692"/>
    </source>
</evidence>
<evidence type="ECO:0000256" key="5">
    <source>
        <dbReference type="ARBA" id="ARBA00023136"/>
    </source>
</evidence>
<dbReference type="GO" id="GO:0022857">
    <property type="term" value="F:transmembrane transporter activity"/>
    <property type="evidence" value="ECO:0007669"/>
    <property type="project" value="InterPro"/>
</dbReference>
<dbReference type="eggNOG" id="ENOG502QRHH">
    <property type="taxonomic scope" value="Eukaryota"/>
</dbReference>
<feature type="transmembrane region" description="Helical" evidence="6">
    <location>
        <begin position="34"/>
        <end position="56"/>
    </location>
</feature>
<dbReference type="EMBL" id="KE345811">
    <property type="protein sequence ID" value="EXC17367.1"/>
    <property type="molecule type" value="Genomic_DNA"/>
</dbReference>
<dbReference type="SUPFAM" id="SSF103481">
    <property type="entry name" value="Multidrug resistance efflux transporter EmrE"/>
    <property type="match status" value="2"/>
</dbReference>
<keyword evidence="3 6" id="KW-0812">Transmembrane</keyword>
<dbReference type="PANTHER" id="PTHR31218">
    <property type="entry name" value="WAT1-RELATED PROTEIN"/>
    <property type="match status" value="1"/>
</dbReference>
<feature type="transmembrane region" description="Helical" evidence="6">
    <location>
        <begin position="193"/>
        <end position="214"/>
    </location>
</feature>
<feature type="transmembrane region" description="Helical" evidence="6">
    <location>
        <begin position="7"/>
        <end position="28"/>
    </location>
</feature>
<feature type="transmembrane region" description="Helical" evidence="6">
    <location>
        <begin position="97"/>
        <end position="117"/>
    </location>
</feature>
<keyword evidence="10" id="KW-1185">Reference proteome</keyword>
<dbReference type="InterPro" id="IPR030184">
    <property type="entry name" value="WAT1-related"/>
</dbReference>